<reference evidence="2 3" key="1">
    <citation type="submission" date="2018-01" db="EMBL/GenBank/DDBJ databases">
        <title>Genome Sequencing and Assembly of Anaerobacter polyendosporus strain CT4.</title>
        <authorList>
            <person name="Tachaapaikoon C."/>
            <person name="Sutheeworapong S."/>
            <person name="Jenjaroenpun P."/>
            <person name="Wongsurawat T."/>
            <person name="Nookeaw I."/>
            <person name="Cheawchanlertfa P."/>
            <person name="Kosugi A."/>
            <person name="Cheevadhanarak S."/>
            <person name="Ratanakhanokchai K."/>
        </authorList>
    </citation>
    <scope>NUCLEOTIDE SEQUENCE [LARGE SCALE GENOMIC DNA]</scope>
    <source>
        <strain evidence="2 3">CT4</strain>
    </source>
</reference>
<evidence type="ECO:0000256" key="1">
    <source>
        <dbReference type="ARBA" id="ARBA00044755"/>
    </source>
</evidence>
<dbReference type="PANTHER" id="PTHR35024">
    <property type="entry name" value="HYPOTHETICAL CYTOSOLIC PROTEIN"/>
    <property type="match status" value="1"/>
</dbReference>
<evidence type="ECO:0000313" key="2">
    <source>
        <dbReference type="EMBL" id="QAA30907.1"/>
    </source>
</evidence>
<organism evidence="2 3">
    <name type="scientific">Clostridium manihotivorum</name>
    <dbReference type="NCBI Taxonomy" id="2320868"/>
    <lineage>
        <taxon>Bacteria</taxon>
        <taxon>Bacillati</taxon>
        <taxon>Bacillota</taxon>
        <taxon>Clostridia</taxon>
        <taxon>Eubacteriales</taxon>
        <taxon>Clostridiaceae</taxon>
        <taxon>Clostridium</taxon>
    </lineage>
</organism>
<gene>
    <name evidence="2" type="ORF">C1I91_04075</name>
</gene>
<dbReference type="Proteomes" id="UP000286268">
    <property type="component" value="Chromosome"/>
</dbReference>
<sequence>MNREFYSDRGDLEISGAGKSGGGKYNRVEVNGASKINGDIECVEFEASGAAKFEGNVKTVSYNVSGATKCLGNVEADFCEIRGAGKIEGNLHSKDSKIEGSFKVGGNFIGEIIDIQGAAKIIGDCEAEDFICSGAITIGGLLNSEKVSIDIAGRSEIPEIGGKIINVKLAPFGIGFLSKITKALFNTSVNELNCNVIEGDEIYLEGTEARIIRGNDVVIGKKCTIQRVEYKNSLSVDPSSKVLEQIKL</sequence>
<dbReference type="EMBL" id="CP025746">
    <property type="protein sequence ID" value="QAA30907.1"/>
    <property type="molecule type" value="Genomic_DNA"/>
</dbReference>
<dbReference type="PANTHER" id="PTHR35024:SF4">
    <property type="entry name" value="POLYMER-FORMING CYTOSKELETAL PROTEIN"/>
    <property type="match status" value="1"/>
</dbReference>
<dbReference type="KEGG" id="cmah:C1I91_04075"/>
<proteinExistence type="inferred from homology"/>
<evidence type="ECO:0000313" key="3">
    <source>
        <dbReference type="Proteomes" id="UP000286268"/>
    </source>
</evidence>
<comment type="similarity">
    <text evidence="1">Belongs to the bactofilin family.</text>
</comment>
<dbReference type="OrthoDB" id="1730007at2"/>
<keyword evidence="3" id="KW-1185">Reference proteome</keyword>
<protein>
    <recommendedName>
        <fullName evidence="4">Polymer-forming cytoskeletal protein</fullName>
    </recommendedName>
</protein>
<dbReference type="RefSeq" id="WP_128211370.1">
    <property type="nucleotide sequence ID" value="NZ_CP025746.1"/>
</dbReference>
<dbReference type="InterPro" id="IPR007607">
    <property type="entry name" value="BacA/B"/>
</dbReference>
<dbReference type="AlphaFoldDB" id="A0A3R5QRB5"/>
<name>A0A3R5QRB5_9CLOT</name>
<evidence type="ECO:0008006" key="4">
    <source>
        <dbReference type="Google" id="ProtNLM"/>
    </source>
</evidence>
<accession>A0A3R5QRB5</accession>